<evidence type="ECO:0000256" key="4">
    <source>
        <dbReference type="ARBA" id="ARBA00022679"/>
    </source>
</evidence>
<comment type="catalytic activity">
    <reaction evidence="6">
        <text>L-histidinol phosphate + 2-oxoglutarate = 3-(imidazol-4-yl)-2-oxopropyl phosphate + L-glutamate</text>
        <dbReference type="Rhea" id="RHEA:23744"/>
        <dbReference type="ChEBI" id="CHEBI:16810"/>
        <dbReference type="ChEBI" id="CHEBI:29985"/>
        <dbReference type="ChEBI" id="CHEBI:57766"/>
        <dbReference type="ChEBI" id="CHEBI:57980"/>
        <dbReference type="EC" id="2.6.1.9"/>
    </reaction>
</comment>
<evidence type="ECO:0000256" key="1">
    <source>
        <dbReference type="ARBA" id="ARBA00001933"/>
    </source>
</evidence>
<dbReference type="InterPro" id="IPR015422">
    <property type="entry name" value="PyrdxlP-dep_Trfase_small"/>
</dbReference>
<dbReference type="GO" id="GO:0004400">
    <property type="term" value="F:histidinol-phosphate transaminase activity"/>
    <property type="evidence" value="ECO:0007669"/>
    <property type="project" value="UniProtKB-EC"/>
</dbReference>
<dbReference type="RefSeq" id="WP_259100128.1">
    <property type="nucleotide sequence ID" value="NZ_CP130454.1"/>
</dbReference>
<dbReference type="InterPro" id="IPR050106">
    <property type="entry name" value="HistidinolP_aminotransfase"/>
</dbReference>
<dbReference type="NCBIfam" id="TIGR01141">
    <property type="entry name" value="hisC"/>
    <property type="match status" value="1"/>
</dbReference>
<keyword evidence="3 6" id="KW-0032">Aminotransferase</keyword>
<feature type="modified residue" description="N6-(pyridoxal phosphate)lysine" evidence="6">
    <location>
        <position position="226"/>
    </location>
</feature>
<dbReference type="InterPro" id="IPR005861">
    <property type="entry name" value="HisP_aminotrans"/>
</dbReference>
<dbReference type="HAMAP" id="MF_01023">
    <property type="entry name" value="HisC_aminotrans_2"/>
    <property type="match status" value="1"/>
</dbReference>
<keyword evidence="6" id="KW-0028">Amino-acid biosynthesis</keyword>
<dbReference type="SUPFAM" id="SSF53383">
    <property type="entry name" value="PLP-dependent transferases"/>
    <property type="match status" value="1"/>
</dbReference>
<keyword evidence="4 6" id="KW-0808">Transferase</keyword>
<dbReference type="InterPro" id="IPR004839">
    <property type="entry name" value="Aminotransferase_I/II_large"/>
</dbReference>
<dbReference type="Proteomes" id="UP001204798">
    <property type="component" value="Unassembled WGS sequence"/>
</dbReference>
<dbReference type="EMBL" id="JANUCP010000005">
    <property type="protein sequence ID" value="MCS3920542.1"/>
    <property type="molecule type" value="Genomic_DNA"/>
</dbReference>
<reference evidence="8 9" key="1">
    <citation type="submission" date="2022-08" db="EMBL/GenBank/DDBJ databases">
        <title>Bacterial and archaeal communities from various locations to study Microbial Dark Matter (Phase II).</title>
        <authorList>
            <person name="Stepanauskas R."/>
        </authorList>
    </citation>
    <scope>NUCLEOTIDE SEQUENCE [LARGE SCALE GENOMIC DNA]</scope>
    <source>
        <strain evidence="8 9">PD1</strain>
    </source>
</reference>
<evidence type="ECO:0000259" key="7">
    <source>
        <dbReference type="Pfam" id="PF00155"/>
    </source>
</evidence>
<dbReference type="Gene3D" id="3.40.640.10">
    <property type="entry name" value="Type I PLP-dependent aspartate aminotransferase-like (Major domain)"/>
    <property type="match status" value="1"/>
</dbReference>
<evidence type="ECO:0000256" key="6">
    <source>
        <dbReference type="HAMAP-Rule" id="MF_01023"/>
    </source>
</evidence>
<comment type="cofactor">
    <cofactor evidence="1 6">
        <name>pyridoxal 5'-phosphate</name>
        <dbReference type="ChEBI" id="CHEBI:597326"/>
    </cofactor>
</comment>
<keyword evidence="5 6" id="KW-0663">Pyridoxal phosphate</keyword>
<dbReference type="EC" id="2.6.1.9" evidence="6"/>
<dbReference type="CDD" id="cd00609">
    <property type="entry name" value="AAT_like"/>
    <property type="match status" value="1"/>
</dbReference>
<dbReference type="InterPro" id="IPR001917">
    <property type="entry name" value="Aminotrans_II_pyridoxalP_BS"/>
</dbReference>
<evidence type="ECO:0000256" key="3">
    <source>
        <dbReference type="ARBA" id="ARBA00022576"/>
    </source>
</evidence>
<keyword evidence="6" id="KW-0368">Histidine biosynthesis</keyword>
<dbReference type="Pfam" id="PF00155">
    <property type="entry name" value="Aminotran_1_2"/>
    <property type="match status" value="1"/>
</dbReference>
<dbReference type="Gene3D" id="3.90.1150.10">
    <property type="entry name" value="Aspartate Aminotransferase, domain 1"/>
    <property type="match status" value="1"/>
</dbReference>
<dbReference type="PROSITE" id="PS00599">
    <property type="entry name" value="AA_TRANSFER_CLASS_2"/>
    <property type="match status" value="1"/>
</dbReference>
<evidence type="ECO:0000256" key="5">
    <source>
        <dbReference type="ARBA" id="ARBA00022898"/>
    </source>
</evidence>
<comment type="similarity">
    <text evidence="6">Belongs to the class-II pyridoxal-phosphate-dependent aminotransferase family. Histidinol-phosphate aminotransferase subfamily.</text>
</comment>
<evidence type="ECO:0000313" key="9">
    <source>
        <dbReference type="Proteomes" id="UP001204798"/>
    </source>
</evidence>
<keyword evidence="9" id="KW-1185">Reference proteome</keyword>
<dbReference type="PANTHER" id="PTHR43643:SF3">
    <property type="entry name" value="HISTIDINOL-PHOSPHATE AMINOTRANSFERASE"/>
    <property type="match status" value="1"/>
</dbReference>
<accession>A0ABT2ERF2</accession>
<dbReference type="PANTHER" id="PTHR43643">
    <property type="entry name" value="HISTIDINOL-PHOSPHATE AMINOTRANSFERASE 2"/>
    <property type="match status" value="1"/>
</dbReference>
<comment type="pathway">
    <text evidence="6">Amino-acid biosynthesis; L-histidine biosynthesis; L-histidine from 5-phospho-alpha-D-ribose 1-diphosphate: step 7/9.</text>
</comment>
<gene>
    <name evidence="6" type="primary">hisC</name>
    <name evidence="8" type="ORF">M2350_002971</name>
</gene>
<feature type="domain" description="Aminotransferase class I/classII large" evidence="7">
    <location>
        <begin position="34"/>
        <end position="359"/>
    </location>
</feature>
<evidence type="ECO:0000313" key="8">
    <source>
        <dbReference type="EMBL" id="MCS3920542.1"/>
    </source>
</evidence>
<protein>
    <recommendedName>
        <fullName evidence="6">Histidinol-phosphate aminotransferase</fullName>
        <ecNumber evidence="6">2.6.1.9</ecNumber>
    </recommendedName>
    <alternativeName>
        <fullName evidence="6">Imidazole acetol-phosphate transaminase</fullName>
    </alternativeName>
</protein>
<organism evidence="8 9">
    <name type="scientific">Candidatus Fervidibacter sacchari</name>
    <dbReference type="NCBI Taxonomy" id="1448929"/>
    <lineage>
        <taxon>Bacteria</taxon>
        <taxon>Candidatus Fervidibacterota</taxon>
        <taxon>Candidatus Fervidibacter</taxon>
    </lineage>
</organism>
<dbReference type="InterPro" id="IPR015424">
    <property type="entry name" value="PyrdxlP-dep_Trfase"/>
</dbReference>
<dbReference type="InterPro" id="IPR015421">
    <property type="entry name" value="PyrdxlP-dep_Trfase_major"/>
</dbReference>
<proteinExistence type="inferred from homology"/>
<evidence type="ECO:0000256" key="2">
    <source>
        <dbReference type="ARBA" id="ARBA00011738"/>
    </source>
</evidence>
<name>A0ABT2ERF2_9BACT</name>
<sequence length="365" mass="40895">MDWASRVRKAVHRLKPYVPGKPIEEVQRELGLTEVVKLASNENPLGPSPKAIEAAMKVLPEAHRYPDDSYFRLRQKIASVYNVPPDWVLLGRGSDEILLHIVQTFVEPGDEVVFSTPSFVMYDILSTLMDAVCVKVPLRDYIHDVAGLLDAISERTKIVFIDNPNNPAGTILRDRAVRSLLDEIPEGVIVVLDEAYAEFVESQDYPKSLDYVREGYPVIVLRTFSKAYGLAGLRVGYGFARTEISQHLLKVREPFNVSSIAAAAAEAALDDTEFLERVRKTVWTGKRLMYRGLEQLGLRYVPTEANFVLIDVQRPAREVADALLRKGIIVRPCEPFGLPTHLRVDIGTPETVDRFIDALKSVLSA</sequence>
<comment type="subunit">
    <text evidence="2 6">Homodimer.</text>
</comment>
<comment type="caution">
    <text evidence="8">The sequence shown here is derived from an EMBL/GenBank/DDBJ whole genome shotgun (WGS) entry which is preliminary data.</text>
</comment>